<reference evidence="5 6" key="1">
    <citation type="submission" date="2016-10" db="EMBL/GenBank/DDBJ databases">
        <authorList>
            <person name="de Groot N.N."/>
        </authorList>
    </citation>
    <scope>NUCLEOTIDE SEQUENCE [LARGE SCALE GENOMIC DNA]</scope>
    <source>
        <strain evidence="5 6">AA1</strain>
    </source>
</reference>
<keyword evidence="1" id="KW-0805">Transcription regulation</keyword>
<evidence type="ECO:0000256" key="2">
    <source>
        <dbReference type="ARBA" id="ARBA00023125"/>
    </source>
</evidence>
<dbReference type="RefSeq" id="WP_092207433.1">
    <property type="nucleotide sequence ID" value="NZ_FMUX01000001.1"/>
</dbReference>
<dbReference type="PROSITE" id="PS50956">
    <property type="entry name" value="HTH_ASNC_2"/>
    <property type="match status" value="1"/>
</dbReference>
<dbReference type="InterPro" id="IPR036390">
    <property type="entry name" value="WH_DNA-bd_sf"/>
</dbReference>
<dbReference type="InterPro" id="IPR019887">
    <property type="entry name" value="Tscrpt_reg_AsnC/Lrp_C"/>
</dbReference>
<dbReference type="GO" id="GO:0043565">
    <property type="term" value="F:sequence-specific DNA binding"/>
    <property type="evidence" value="ECO:0007669"/>
    <property type="project" value="InterPro"/>
</dbReference>
<dbReference type="Gene3D" id="3.30.70.920">
    <property type="match status" value="1"/>
</dbReference>
<dbReference type="Pfam" id="PF01037">
    <property type="entry name" value="AsnC_trans_reg"/>
    <property type="match status" value="1"/>
</dbReference>
<dbReference type="PRINTS" id="PR00033">
    <property type="entry name" value="HTHASNC"/>
</dbReference>
<keyword evidence="3" id="KW-0804">Transcription</keyword>
<dbReference type="SUPFAM" id="SSF54909">
    <property type="entry name" value="Dimeric alpha+beta barrel"/>
    <property type="match status" value="1"/>
</dbReference>
<dbReference type="InterPro" id="IPR019888">
    <property type="entry name" value="Tscrpt_reg_AsnC-like"/>
</dbReference>
<dbReference type="SUPFAM" id="SSF46785">
    <property type="entry name" value="Winged helix' DNA-binding domain"/>
    <property type="match status" value="1"/>
</dbReference>
<organism evidence="5 6">
    <name type="scientific">Desulfoluna spongiiphila</name>
    <dbReference type="NCBI Taxonomy" id="419481"/>
    <lineage>
        <taxon>Bacteria</taxon>
        <taxon>Pseudomonadati</taxon>
        <taxon>Thermodesulfobacteriota</taxon>
        <taxon>Desulfobacteria</taxon>
        <taxon>Desulfobacterales</taxon>
        <taxon>Desulfolunaceae</taxon>
        <taxon>Desulfoluna</taxon>
    </lineage>
</organism>
<evidence type="ECO:0000313" key="6">
    <source>
        <dbReference type="Proteomes" id="UP000198870"/>
    </source>
</evidence>
<keyword evidence="6" id="KW-1185">Reference proteome</keyword>
<dbReference type="Pfam" id="PF13404">
    <property type="entry name" value="HTH_AsnC-type"/>
    <property type="match status" value="1"/>
</dbReference>
<evidence type="ECO:0000256" key="3">
    <source>
        <dbReference type="ARBA" id="ARBA00023163"/>
    </source>
</evidence>
<keyword evidence="2" id="KW-0238">DNA-binding</keyword>
<dbReference type="STRING" id="419481.SAMN05216233_101233"/>
<proteinExistence type="predicted"/>
<dbReference type="GO" id="GO:0005829">
    <property type="term" value="C:cytosol"/>
    <property type="evidence" value="ECO:0007669"/>
    <property type="project" value="TreeGrafter"/>
</dbReference>
<evidence type="ECO:0000313" key="5">
    <source>
        <dbReference type="EMBL" id="SCX77980.1"/>
    </source>
</evidence>
<dbReference type="GO" id="GO:0043200">
    <property type="term" value="P:response to amino acid"/>
    <property type="evidence" value="ECO:0007669"/>
    <property type="project" value="TreeGrafter"/>
</dbReference>
<dbReference type="AlphaFoldDB" id="A0A1G5AJH5"/>
<dbReference type="PANTHER" id="PTHR30154:SF34">
    <property type="entry name" value="TRANSCRIPTIONAL REGULATOR AZLB"/>
    <property type="match status" value="1"/>
</dbReference>
<evidence type="ECO:0000259" key="4">
    <source>
        <dbReference type="PROSITE" id="PS50956"/>
    </source>
</evidence>
<dbReference type="InterPro" id="IPR011008">
    <property type="entry name" value="Dimeric_a/b-barrel"/>
</dbReference>
<dbReference type="InterPro" id="IPR036388">
    <property type="entry name" value="WH-like_DNA-bd_sf"/>
</dbReference>
<dbReference type="Proteomes" id="UP000198870">
    <property type="component" value="Unassembled WGS sequence"/>
</dbReference>
<sequence>MSERSFQTDHIDRAIIKALQKNGRESYKNIARELGVSDGTVRLRVEKMIKNDYLKISASVDPLFFENCIMAQIGINLEEPANKEVMEQISRFKGVQSVNNVTGRYDLVIEVFVDSRSELRQFLIEDLATISGVRGTESFVFLEAINKWADISD</sequence>
<dbReference type="OrthoDB" id="9809462at2"/>
<dbReference type="InterPro" id="IPR000485">
    <property type="entry name" value="AsnC-type_HTH_dom"/>
</dbReference>
<evidence type="ECO:0000256" key="1">
    <source>
        <dbReference type="ARBA" id="ARBA00023015"/>
    </source>
</evidence>
<name>A0A1G5AJH5_9BACT</name>
<dbReference type="Gene3D" id="1.10.10.10">
    <property type="entry name" value="Winged helix-like DNA-binding domain superfamily/Winged helix DNA-binding domain"/>
    <property type="match status" value="1"/>
</dbReference>
<dbReference type="SMART" id="SM00344">
    <property type="entry name" value="HTH_ASNC"/>
    <property type="match status" value="1"/>
</dbReference>
<protein>
    <submittedName>
        <fullName evidence="5">Transcriptional regulator, AsnC family</fullName>
    </submittedName>
</protein>
<dbReference type="PANTHER" id="PTHR30154">
    <property type="entry name" value="LEUCINE-RESPONSIVE REGULATORY PROTEIN"/>
    <property type="match status" value="1"/>
</dbReference>
<gene>
    <name evidence="5" type="ORF">SAMN05216233_101233</name>
</gene>
<dbReference type="EMBL" id="FMUX01000001">
    <property type="protein sequence ID" value="SCX77980.1"/>
    <property type="molecule type" value="Genomic_DNA"/>
</dbReference>
<accession>A0A1G5AJH5</accession>
<feature type="domain" description="HTH asnC-type" evidence="4">
    <location>
        <begin position="9"/>
        <end position="76"/>
    </location>
</feature>